<dbReference type="InterPro" id="IPR036791">
    <property type="entry name" value="Ribosomal_bL9_C_sf"/>
</dbReference>
<dbReference type="SUPFAM" id="SSF55658">
    <property type="entry name" value="L9 N-domain-like"/>
    <property type="match status" value="1"/>
</dbReference>
<evidence type="ECO:0000256" key="4">
    <source>
        <dbReference type="ARBA" id="ARBA00022980"/>
    </source>
</evidence>
<dbReference type="InterPro" id="IPR020070">
    <property type="entry name" value="Ribosomal_bL9_N"/>
</dbReference>
<keyword evidence="5" id="KW-0687">Ribonucleoprotein</keyword>
<dbReference type="EMBL" id="CAFBLJ010000103">
    <property type="protein sequence ID" value="CAB4879665.1"/>
    <property type="molecule type" value="Genomic_DNA"/>
</dbReference>
<dbReference type="GO" id="GO:0003735">
    <property type="term" value="F:structural constituent of ribosome"/>
    <property type="evidence" value="ECO:0007669"/>
    <property type="project" value="InterPro"/>
</dbReference>
<feature type="domain" description="Large ribosomal subunit protein bL9 C-terminal" evidence="7">
    <location>
        <begin position="64"/>
        <end position="148"/>
    </location>
</feature>
<feature type="domain" description="Ribosomal protein L9" evidence="6">
    <location>
        <begin position="1"/>
        <end position="46"/>
    </location>
</feature>
<name>A0A6J7EEE0_9ZZZZ</name>
<accession>A0A6J7EEE0</accession>
<dbReference type="GO" id="GO:1990904">
    <property type="term" value="C:ribonucleoprotein complex"/>
    <property type="evidence" value="ECO:0007669"/>
    <property type="project" value="UniProtKB-KW"/>
</dbReference>
<evidence type="ECO:0000256" key="2">
    <source>
        <dbReference type="ARBA" id="ARBA00022730"/>
    </source>
</evidence>
<dbReference type="EMBL" id="CAFAAL010000025">
    <property type="protein sequence ID" value="CAB4797647.1"/>
    <property type="molecule type" value="Genomic_DNA"/>
</dbReference>
<dbReference type="PANTHER" id="PTHR21368">
    <property type="entry name" value="50S RIBOSOMAL PROTEIN L9"/>
    <property type="match status" value="1"/>
</dbReference>
<evidence type="ECO:0000256" key="5">
    <source>
        <dbReference type="ARBA" id="ARBA00023274"/>
    </source>
</evidence>
<evidence type="ECO:0000256" key="1">
    <source>
        <dbReference type="ARBA" id="ARBA00010605"/>
    </source>
</evidence>
<evidence type="ECO:0000259" key="7">
    <source>
        <dbReference type="Pfam" id="PF03948"/>
    </source>
</evidence>
<evidence type="ECO:0000313" key="8">
    <source>
        <dbReference type="EMBL" id="CAB4729240.1"/>
    </source>
</evidence>
<dbReference type="InterPro" id="IPR020594">
    <property type="entry name" value="Ribosomal_bL9_bac/chp"/>
</dbReference>
<dbReference type="HAMAP" id="MF_00503">
    <property type="entry name" value="Ribosomal_bL9"/>
    <property type="match status" value="1"/>
</dbReference>
<dbReference type="SUPFAM" id="SSF55653">
    <property type="entry name" value="Ribosomal protein L9 C-domain"/>
    <property type="match status" value="1"/>
</dbReference>
<evidence type="ECO:0000313" key="10">
    <source>
        <dbReference type="EMBL" id="CAB4797647.1"/>
    </source>
</evidence>
<dbReference type="Gene3D" id="3.40.5.10">
    <property type="entry name" value="Ribosomal protein L9, N-terminal domain"/>
    <property type="match status" value="1"/>
</dbReference>
<reference evidence="11" key="1">
    <citation type="submission" date="2020-05" db="EMBL/GenBank/DDBJ databases">
        <authorList>
            <person name="Chiriac C."/>
            <person name="Salcher M."/>
            <person name="Ghai R."/>
            <person name="Kavagutti S V."/>
        </authorList>
    </citation>
    <scope>NUCLEOTIDE SEQUENCE</scope>
</reference>
<evidence type="ECO:0000259" key="6">
    <source>
        <dbReference type="Pfam" id="PF01281"/>
    </source>
</evidence>
<dbReference type="AlphaFoldDB" id="A0A6J7EEE0"/>
<dbReference type="GO" id="GO:0006412">
    <property type="term" value="P:translation"/>
    <property type="evidence" value="ECO:0007669"/>
    <property type="project" value="InterPro"/>
</dbReference>
<keyword evidence="4" id="KW-0689">Ribosomal protein</keyword>
<keyword evidence="3" id="KW-0694">RNA-binding</keyword>
<dbReference type="NCBIfam" id="TIGR00158">
    <property type="entry name" value="L9"/>
    <property type="match status" value="1"/>
</dbReference>
<organism evidence="11">
    <name type="scientific">freshwater metagenome</name>
    <dbReference type="NCBI Taxonomy" id="449393"/>
    <lineage>
        <taxon>unclassified sequences</taxon>
        <taxon>metagenomes</taxon>
        <taxon>ecological metagenomes</taxon>
    </lineage>
</organism>
<dbReference type="EMBL" id="CAEZZP010000138">
    <property type="protein sequence ID" value="CAB4784131.1"/>
    <property type="molecule type" value="Genomic_DNA"/>
</dbReference>
<sequence>MKIILRSDINGLGKRGDIVEVTKGHGRNYLLPRGLGINASEGAVSQAASMRRRRDLRDAADRDSAQTIASTLVAKVIEIKAKAAGTEGRLFGSVTASDVVSAVLAQTGIELDRKKLSVPDHIKTVGEYSVTAKLHNDVQFGININVVAK</sequence>
<dbReference type="Pfam" id="PF03948">
    <property type="entry name" value="Ribosomal_L9_C"/>
    <property type="match status" value="1"/>
</dbReference>
<protein>
    <submittedName>
        <fullName evidence="11">Unannotated protein</fullName>
    </submittedName>
</protein>
<evidence type="ECO:0000313" key="11">
    <source>
        <dbReference type="EMBL" id="CAB4879665.1"/>
    </source>
</evidence>
<dbReference type="Pfam" id="PF01281">
    <property type="entry name" value="Ribosomal_L9_N"/>
    <property type="match status" value="1"/>
</dbReference>
<dbReference type="EMBL" id="CAEZYH010000092">
    <property type="protein sequence ID" value="CAB4729240.1"/>
    <property type="molecule type" value="Genomic_DNA"/>
</dbReference>
<dbReference type="InterPro" id="IPR020069">
    <property type="entry name" value="Ribosomal_bL9_C"/>
</dbReference>
<evidence type="ECO:0000256" key="3">
    <source>
        <dbReference type="ARBA" id="ARBA00022884"/>
    </source>
</evidence>
<proteinExistence type="inferred from homology"/>
<dbReference type="InterPro" id="IPR000244">
    <property type="entry name" value="Ribosomal_bL9"/>
</dbReference>
<dbReference type="GO" id="GO:0019843">
    <property type="term" value="F:rRNA binding"/>
    <property type="evidence" value="ECO:0007669"/>
    <property type="project" value="UniProtKB-KW"/>
</dbReference>
<comment type="similarity">
    <text evidence="1">Belongs to the bacterial ribosomal protein bL9 family.</text>
</comment>
<dbReference type="EMBL" id="CAFBPS010000018">
    <property type="protein sequence ID" value="CAB5023911.1"/>
    <property type="molecule type" value="Genomic_DNA"/>
</dbReference>
<evidence type="ECO:0000313" key="12">
    <source>
        <dbReference type="EMBL" id="CAB4910892.1"/>
    </source>
</evidence>
<dbReference type="EMBL" id="CAFBMF010000130">
    <property type="protein sequence ID" value="CAB4910892.1"/>
    <property type="molecule type" value="Genomic_DNA"/>
</dbReference>
<keyword evidence="2" id="KW-0699">rRNA-binding</keyword>
<evidence type="ECO:0000313" key="13">
    <source>
        <dbReference type="EMBL" id="CAB5023911.1"/>
    </source>
</evidence>
<dbReference type="InterPro" id="IPR036935">
    <property type="entry name" value="Ribosomal_bL9_N_sf"/>
</dbReference>
<gene>
    <name evidence="8" type="ORF">UFOPK2658_01580</name>
    <name evidence="9" type="ORF">UFOPK2880_01631</name>
    <name evidence="10" type="ORF">UFOPK3004_00468</name>
    <name evidence="11" type="ORF">UFOPK3304_01520</name>
    <name evidence="12" type="ORF">UFOPK3494_01519</name>
    <name evidence="13" type="ORF">UFOPK4134_00440</name>
</gene>
<dbReference type="InterPro" id="IPR009027">
    <property type="entry name" value="Ribosomal_bL9/RNase_H1_N"/>
</dbReference>
<dbReference type="Gene3D" id="3.10.430.100">
    <property type="entry name" value="Ribosomal protein L9, C-terminal domain"/>
    <property type="match status" value="1"/>
</dbReference>
<dbReference type="GO" id="GO:0005840">
    <property type="term" value="C:ribosome"/>
    <property type="evidence" value="ECO:0007669"/>
    <property type="project" value="UniProtKB-KW"/>
</dbReference>
<evidence type="ECO:0000313" key="9">
    <source>
        <dbReference type="EMBL" id="CAB4784131.1"/>
    </source>
</evidence>